<dbReference type="EMBL" id="AWWV01011568">
    <property type="protein sequence ID" value="OMO71613.1"/>
    <property type="molecule type" value="Genomic_DNA"/>
</dbReference>
<reference evidence="1 2" key="1">
    <citation type="submission" date="2013-09" db="EMBL/GenBank/DDBJ databases">
        <title>Corchorus capsularis genome sequencing.</title>
        <authorList>
            <person name="Alam M."/>
            <person name="Haque M.S."/>
            <person name="Islam M.S."/>
            <person name="Emdad E.M."/>
            <person name="Islam M.M."/>
            <person name="Ahmed B."/>
            <person name="Halim A."/>
            <person name="Hossen Q.M.M."/>
            <person name="Hossain M.Z."/>
            <person name="Ahmed R."/>
            <person name="Khan M.M."/>
            <person name="Islam R."/>
            <person name="Rashid M.M."/>
            <person name="Khan S.A."/>
            <person name="Rahman M.S."/>
            <person name="Alam M."/>
        </authorList>
    </citation>
    <scope>NUCLEOTIDE SEQUENCE [LARGE SCALE GENOMIC DNA]</scope>
    <source>
        <strain evidence="2">cv. CVL-1</strain>
        <tissue evidence="1">Whole seedling</tissue>
    </source>
</reference>
<accession>A0A1R3HMU1</accession>
<dbReference type="Proteomes" id="UP000188268">
    <property type="component" value="Unassembled WGS sequence"/>
</dbReference>
<dbReference type="Gramene" id="OMO71613">
    <property type="protein sequence ID" value="OMO71613"/>
    <property type="gene ID" value="CCACVL1_18131"/>
</dbReference>
<keyword evidence="2" id="KW-1185">Reference proteome</keyword>
<protein>
    <submittedName>
        <fullName evidence="1">Uncharacterized protein</fullName>
    </submittedName>
</protein>
<comment type="caution">
    <text evidence="1">The sequence shown here is derived from an EMBL/GenBank/DDBJ whole genome shotgun (WGS) entry which is preliminary data.</text>
</comment>
<proteinExistence type="predicted"/>
<dbReference type="AlphaFoldDB" id="A0A1R3HMU1"/>
<dbReference type="STRING" id="210143.A0A1R3HMU1"/>
<dbReference type="OrthoDB" id="10265695at2759"/>
<evidence type="ECO:0000313" key="2">
    <source>
        <dbReference type="Proteomes" id="UP000188268"/>
    </source>
</evidence>
<organism evidence="1 2">
    <name type="scientific">Corchorus capsularis</name>
    <name type="common">Jute</name>
    <dbReference type="NCBI Taxonomy" id="210143"/>
    <lineage>
        <taxon>Eukaryota</taxon>
        <taxon>Viridiplantae</taxon>
        <taxon>Streptophyta</taxon>
        <taxon>Embryophyta</taxon>
        <taxon>Tracheophyta</taxon>
        <taxon>Spermatophyta</taxon>
        <taxon>Magnoliopsida</taxon>
        <taxon>eudicotyledons</taxon>
        <taxon>Gunneridae</taxon>
        <taxon>Pentapetalae</taxon>
        <taxon>rosids</taxon>
        <taxon>malvids</taxon>
        <taxon>Malvales</taxon>
        <taxon>Malvaceae</taxon>
        <taxon>Grewioideae</taxon>
        <taxon>Apeibeae</taxon>
        <taxon>Corchorus</taxon>
    </lineage>
</organism>
<sequence>MASSTRRSYLQVAATEEVLVILKIIKQRKEFSPAIVTDQLLGLDVDSVLEVINYFPSPV</sequence>
<evidence type="ECO:0000313" key="1">
    <source>
        <dbReference type="EMBL" id="OMO71613.1"/>
    </source>
</evidence>
<name>A0A1R3HMU1_COCAP</name>
<gene>
    <name evidence="1" type="ORF">CCACVL1_18131</name>
</gene>